<evidence type="ECO:0000256" key="4">
    <source>
        <dbReference type="ARBA" id="ARBA00022692"/>
    </source>
</evidence>
<comment type="pathway">
    <text evidence="1 10">Protein modification; protein glycosylation.</text>
</comment>
<evidence type="ECO:0000256" key="8">
    <source>
        <dbReference type="ARBA" id="ARBA00045103"/>
    </source>
</evidence>
<dbReference type="CDD" id="cd03805">
    <property type="entry name" value="GT4_ALG2-like"/>
    <property type="match status" value="1"/>
</dbReference>
<dbReference type="Proteomes" id="UP000085678">
    <property type="component" value="Unplaced"/>
</dbReference>
<keyword evidence="6" id="KW-1133">Transmembrane helix</keyword>
<organism evidence="13 14">
    <name type="scientific">Lingula anatina</name>
    <name type="common">Brachiopod</name>
    <name type="synonym">Lingula unguis</name>
    <dbReference type="NCBI Taxonomy" id="7574"/>
    <lineage>
        <taxon>Eukaryota</taxon>
        <taxon>Metazoa</taxon>
        <taxon>Spiralia</taxon>
        <taxon>Lophotrochozoa</taxon>
        <taxon>Brachiopoda</taxon>
        <taxon>Linguliformea</taxon>
        <taxon>Lingulata</taxon>
        <taxon>Lingulida</taxon>
        <taxon>Linguloidea</taxon>
        <taxon>Lingulidae</taxon>
        <taxon>Lingula</taxon>
    </lineage>
</organism>
<dbReference type="OMA" id="AMYMKCP"/>
<evidence type="ECO:0000256" key="2">
    <source>
        <dbReference type="ARBA" id="ARBA00022676"/>
    </source>
</evidence>
<evidence type="ECO:0000256" key="5">
    <source>
        <dbReference type="ARBA" id="ARBA00022824"/>
    </source>
</evidence>
<keyword evidence="13" id="KW-1185">Reference proteome</keyword>
<gene>
    <name evidence="14" type="primary">LOC106155289</name>
</gene>
<dbReference type="OrthoDB" id="448893at2759"/>
<proteinExistence type="inferred from homology"/>
<dbReference type="UniPathway" id="UPA00378"/>
<dbReference type="GeneID" id="106155289"/>
<dbReference type="Pfam" id="PF13439">
    <property type="entry name" value="Glyco_transf_4"/>
    <property type="match status" value="1"/>
</dbReference>
<protein>
    <recommendedName>
        <fullName evidence="10">Alpha-1,3/1,6-mannosyltransferase ALG2</fullName>
        <ecNumber evidence="10">2.4.1.132</ecNumber>
        <ecNumber evidence="10">2.4.1.257</ecNumber>
    </recommendedName>
    <alternativeName>
        <fullName evidence="10">GDP-Man:Man(1)GlcNAc(2)-PP-Dol alpha-1,3-mannosyltransferase</fullName>
    </alternativeName>
</protein>
<evidence type="ECO:0000256" key="6">
    <source>
        <dbReference type="ARBA" id="ARBA00022989"/>
    </source>
</evidence>
<dbReference type="InterPro" id="IPR028098">
    <property type="entry name" value="Glyco_trans_4-like_N"/>
</dbReference>
<dbReference type="PANTHER" id="PTHR45918">
    <property type="entry name" value="ALPHA-1,3/1,6-MANNOSYLTRANSFERASE ALG2"/>
    <property type="match status" value="1"/>
</dbReference>
<dbReference type="PANTHER" id="PTHR45918:SF1">
    <property type="entry name" value="ALPHA-1,3_1,6-MANNOSYLTRANSFERASE ALG2"/>
    <property type="match status" value="1"/>
</dbReference>
<evidence type="ECO:0000256" key="9">
    <source>
        <dbReference type="ARBA" id="ARBA00045104"/>
    </source>
</evidence>
<dbReference type="InterPro" id="IPR001296">
    <property type="entry name" value="Glyco_trans_1"/>
</dbReference>
<dbReference type="KEGG" id="lak:106155289"/>
<evidence type="ECO:0000256" key="7">
    <source>
        <dbReference type="ARBA" id="ARBA00023136"/>
    </source>
</evidence>
<keyword evidence="5" id="KW-0256">Endoplasmic reticulum</keyword>
<accession>A0A1S3HHC2</accession>
<reference evidence="14" key="1">
    <citation type="submission" date="2025-08" db="UniProtKB">
        <authorList>
            <consortium name="RefSeq"/>
        </authorList>
    </citation>
    <scope>IDENTIFICATION</scope>
    <source>
        <tissue evidence="14">Gonads</tissue>
    </source>
</reference>
<comment type="catalytic activity">
    <reaction evidence="8 10">
        <text>a beta-D-Man-(1-&gt;4)-beta-D-GlcNAc-(1-&gt;4)-alpha-D-GlcNAc-diphospho-di-trans,poly-cis-dolichol + GDP-alpha-D-mannose = an alpha-D-Man-(1-&gt;3)-beta-D-Man-(1-&gt;4)-beta-D-GlcNAc-(1-&gt;4)-alpha-D-GlcNAc-diphospho-di-trans,poly-cis-dolichol + GDP + H(+)</text>
        <dbReference type="Rhea" id="RHEA:29515"/>
        <dbReference type="Rhea" id="RHEA-COMP:19511"/>
        <dbReference type="Rhea" id="RHEA-COMP:19513"/>
        <dbReference type="ChEBI" id="CHEBI:15378"/>
        <dbReference type="ChEBI" id="CHEBI:57527"/>
        <dbReference type="ChEBI" id="CHEBI:58189"/>
        <dbReference type="ChEBI" id="CHEBI:58472"/>
        <dbReference type="ChEBI" id="CHEBI:132510"/>
        <dbReference type="EC" id="2.4.1.132"/>
    </reaction>
    <physiologicalReaction direction="left-to-right" evidence="8 10">
        <dbReference type="Rhea" id="RHEA:29516"/>
    </physiologicalReaction>
</comment>
<dbReference type="GO" id="GO:0005789">
    <property type="term" value="C:endoplasmic reticulum membrane"/>
    <property type="evidence" value="ECO:0007669"/>
    <property type="project" value="UniProtKB-SubCell"/>
</dbReference>
<dbReference type="InterPro" id="IPR027054">
    <property type="entry name" value="ALG2"/>
</dbReference>
<dbReference type="FunFam" id="3.40.50.2000:FF:000085">
    <property type="entry name" value="alpha-1,3/1,6-mannosyltransferase ALG2"/>
    <property type="match status" value="1"/>
</dbReference>
<evidence type="ECO:0000313" key="13">
    <source>
        <dbReference type="Proteomes" id="UP000085678"/>
    </source>
</evidence>
<keyword evidence="2 10" id="KW-0328">Glycosyltransferase</keyword>
<dbReference type="EC" id="2.4.1.257" evidence="10"/>
<name>A0A1S3HHC2_LINAN</name>
<dbReference type="STRING" id="7574.A0A1S3HHC2"/>
<comment type="similarity">
    <text evidence="10">Belongs to the glycosyltransferase group 1 family.</text>
</comment>
<sequence>MTEDRQLNVVFIHPDLGIGGAERAVVDAALALKSSGHSVQFVTAHHDPSHCFEETRDGQLKITAVGDWLPRHVFGRCAALCAYIRMIYAAIYLVFFSDINPDIIFCDQISACIPFLRISRVKIIFYCHFPDLLLTQRQNMFKRLYRWPIDWLEEWTTGMAHCILVNSKFTAGVFKDTFKTLGHINPEVLYPIPNLSTLGKPVDPLPKSHCPPKETKTLFLSINRYERKKNLGLAIEGLAKLKESIPLYGIHLIMAGGYDERVTENKEHYLELKELAEKLGVQTHVSFIRSFSDSEKRSLLSNATSLIYTPDKEHFGIVPVEAMFMQCPVIAVRSGGPVETVDDKVTGFLCDPTPQSFSESMLYFVKNPNAKEEMGRAGKLRVIEKFSFQAFSRQLNNLIMELKFGKEK</sequence>
<dbReference type="FunFam" id="3.40.50.2000:FF:000210">
    <property type="entry name" value="Alpha-1,3/1,6-mannosyltransferase ALG2"/>
    <property type="match status" value="1"/>
</dbReference>
<dbReference type="Gene3D" id="3.40.50.2000">
    <property type="entry name" value="Glycogen Phosphorylase B"/>
    <property type="match status" value="2"/>
</dbReference>
<evidence type="ECO:0000259" key="11">
    <source>
        <dbReference type="Pfam" id="PF00534"/>
    </source>
</evidence>
<dbReference type="Pfam" id="PF00534">
    <property type="entry name" value="Glycos_transf_1"/>
    <property type="match status" value="1"/>
</dbReference>
<comment type="subcellular location">
    <subcellularLocation>
        <location evidence="10">Endoplasmic reticulum membrane</location>
        <topology evidence="10">Single-pass membrane protein</topology>
    </subcellularLocation>
</comment>
<keyword evidence="7" id="KW-0472">Membrane</keyword>
<evidence type="ECO:0000256" key="10">
    <source>
        <dbReference type="RuleBase" id="RU367136"/>
    </source>
</evidence>
<feature type="domain" description="Glycosyl transferase family 1" evidence="11">
    <location>
        <begin position="213"/>
        <end position="380"/>
    </location>
</feature>
<comment type="catalytic activity">
    <reaction evidence="9 10">
        <text>an alpha-D-Man-(1-&gt;3)-beta-D-Man-(1-&gt;4)-beta-D-GlcNAc-(1-&gt;4)-alpha-D-GlcNAc-diphospho-di-trans,poly-cis-dolichol + GDP-alpha-D-mannose = an alpha-D-Man-(1-&gt;3)-[alpha-D-Man-(1-&gt;6)]-beta-D-Man-(1-&gt;4)-beta-D-GlcNAc-(1-&gt;4)-alpha-D-GlcNAc-diphospho-di-trans,poly-cis-dolichol + GDP + H(+)</text>
        <dbReference type="Rhea" id="RHEA:29519"/>
        <dbReference type="Rhea" id="RHEA-COMP:19513"/>
        <dbReference type="Rhea" id="RHEA-COMP:19515"/>
        <dbReference type="ChEBI" id="CHEBI:15378"/>
        <dbReference type="ChEBI" id="CHEBI:57527"/>
        <dbReference type="ChEBI" id="CHEBI:58189"/>
        <dbReference type="ChEBI" id="CHEBI:132510"/>
        <dbReference type="ChEBI" id="CHEBI:132511"/>
        <dbReference type="EC" id="2.4.1.257"/>
    </reaction>
    <physiologicalReaction direction="left-to-right" evidence="9 10">
        <dbReference type="Rhea" id="RHEA:29520"/>
    </physiologicalReaction>
</comment>
<evidence type="ECO:0000256" key="1">
    <source>
        <dbReference type="ARBA" id="ARBA00004922"/>
    </source>
</evidence>
<keyword evidence="4" id="KW-0812">Transmembrane</keyword>
<dbReference type="AlphaFoldDB" id="A0A1S3HHC2"/>
<evidence type="ECO:0000259" key="12">
    <source>
        <dbReference type="Pfam" id="PF13439"/>
    </source>
</evidence>
<dbReference type="EC" id="2.4.1.132" evidence="10"/>
<dbReference type="InParanoid" id="A0A1S3HHC2"/>
<feature type="domain" description="Glycosyltransferase subfamily 4-like N-terminal" evidence="12">
    <location>
        <begin position="18"/>
        <end position="179"/>
    </location>
</feature>
<dbReference type="SUPFAM" id="SSF53756">
    <property type="entry name" value="UDP-Glycosyltransferase/glycogen phosphorylase"/>
    <property type="match status" value="1"/>
</dbReference>
<evidence type="ECO:0000256" key="3">
    <source>
        <dbReference type="ARBA" id="ARBA00022679"/>
    </source>
</evidence>
<evidence type="ECO:0000313" key="14">
    <source>
        <dbReference type="RefSeq" id="XP_013385488.1"/>
    </source>
</evidence>
<keyword evidence="3 10" id="KW-0808">Transferase</keyword>
<dbReference type="GO" id="GO:0004378">
    <property type="term" value="F:GDP-Man:Man(1)GlcNAc(2)-PP-Dol alpha-1,3-mannosyltransferase activity"/>
    <property type="evidence" value="ECO:0007669"/>
    <property type="project" value="UniProtKB-UniRule"/>
</dbReference>
<dbReference type="GO" id="GO:0102704">
    <property type="term" value="F:GDP-Man:Man(2)GlcNAc(2)-PP-Dol alpha-1,6-mannosyltransferase activity"/>
    <property type="evidence" value="ECO:0007669"/>
    <property type="project" value="UniProtKB-UniRule"/>
</dbReference>
<comment type="function">
    <text evidence="10">Mannosylates Man(2)GlcNAc(2)-dolichol diphosphate and Man(1)GlcNAc(2)-dolichol diphosphate to form Man(3)GlcNAc(2)-dolichol diphosphate.</text>
</comment>
<dbReference type="FunCoup" id="A0A1S3HHC2">
    <property type="interactions" value="2751"/>
</dbReference>
<dbReference type="RefSeq" id="XP_013385488.1">
    <property type="nucleotide sequence ID" value="XM_013530034.1"/>
</dbReference>